<feature type="compositionally biased region" description="Polar residues" evidence="8">
    <location>
        <begin position="1"/>
        <end position="13"/>
    </location>
</feature>
<evidence type="ECO:0000259" key="9">
    <source>
        <dbReference type="PROSITE" id="PS50157"/>
    </source>
</evidence>
<evidence type="ECO:0000256" key="3">
    <source>
        <dbReference type="ARBA" id="ARBA00022771"/>
    </source>
</evidence>
<feature type="compositionally biased region" description="Low complexity" evidence="8">
    <location>
        <begin position="165"/>
        <end position="181"/>
    </location>
</feature>
<evidence type="ECO:0000256" key="8">
    <source>
        <dbReference type="SAM" id="MobiDB-lite"/>
    </source>
</evidence>
<feature type="region of interest" description="Disordered" evidence="8">
    <location>
        <begin position="165"/>
        <end position="190"/>
    </location>
</feature>
<comment type="caution">
    <text evidence="10">The sequence shown here is derived from an EMBL/GenBank/DDBJ whole genome shotgun (WGS) entry which is preliminary data.</text>
</comment>
<dbReference type="Pfam" id="PF00096">
    <property type="entry name" value="zf-C2H2"/>
    <property type="match status" value="1"/>
</dbReference>
<keyword evidence="2" id="KW-0677">Repeat</keyword>
<protein>
    <submittedName>
        <fullName evidence="10">C2H2-type zinc finger protein</fullName>
    </submittedName>
</protein>
<keyword evidence="11" id="KW-1185">Reference proteome</keyword>
<feature type="domain" description="C2H2-type" evidence="9">
    <location>
        <begin position="195"/>
        <end position="224"/>
    </location>
</feature>
<evidence type="ECO:0000256" key="4">
    <source>
        <dbReference type="ARBA" id="ARBA00022833"/>
    </source>
</evidence>
<dbReference type="EMBL" id="BPQB01000014">
    <property type="protein sequence ID" value="GJE89938.1"/>
    <property type="molecule type" value="Genomic_DNA"/>
</dbReference>
<dbReference type="PROSITE" id="PS50157">
    <property type="entry name" value="ZINC_FINGER_C2H2_2"/>
    <property type="match status" value="3"/>
</dbReference>
<sequence>MIKTRQLSTSPISPDSHPALLEATQQNNTSSAHFDINHSQSPYHADSFVLDQDHQRDSRHVPDTPSYNGSNQNSPHSVLSDLPTFDIADDLDALALFENNPSGISIAEKYDHTKYSAPNATSPLTVDEHFLPPNSLPLDSFTQNLEDVHFEPQSWAGAAGIDISTTTKTAGTTPNTADTTTQDASEKRRKQPANFVCPVPGCGSTFTRHFNLKGHLRLHGEEKPYQCKWPGCGKNFARQHDCKRHEQLHLNARPYPCDACGKNFARMEALDRHWRSEEGSECIRRLESYLRCEGCKKNVTHTRTHELDGFSFTEGELPSKQELSPNSQDTDLYASMTICEEYKAHCRSPGSFSAFGQAWKKLPPELSTYVLDYLESPEGATDGTARLALVSKAWSQKFRPRLFDRLELRTAGDVLRLERILRSSVSAWLCGHITGITFSGHTFSHSLSVTVLQILPLCTFVHALGQHEVHYTFLPHIQPTAPLRYSLRTVTTLHLSHHRFLSLRHVLRVLASILSLRDVQFREVTWPGSPLSTTEDANNICTGSFLHVRSVHMLSCTDNLVIPAWIFASTSTGHPFVRRAVDAPLPTETSAVINIVHKLLGDSRIDSARFRTTQRDADGYAFIGSLRTRAMSELPYALRQTLAEVAVRSARDEAPVDGSTMWSIREIALAEGLQDIESPTADYMGSRDWAGLASALLDLLQLERFHVLCGHARTKPEFADLQGALARAIDPRLPVNIQYNDTRADARLLVPALFGISETDEGRYCVHESELPCDPKLDQT</sequence>
<keyword evidence="5" id="KW-0805">Transcription regulation</keyword>
<dbReference type="GO" id="GO:0008270">
    <property type="term" value="F:zinc ion binding"/>
    <property type="evidence" value="ECO:0007669"/>
    <property type="project" value="UniProtKB-KW"/>
</dbReference>
<dbReference type="InterPro" id="IPR036236">
    <property type="entry name" value="Znf_C2H2_sf"/>
</dbReference>
<evidence type="ECO:0000256" key="7">
    <source>
        <dbReference type="PROSITE-ProRule" id="PRU00042"/>
    </source>
</evidence>
<accession>A0A9P3LD42</accession>
<evidence type="ECO:0000256" key="6">
    <source>
        <dbReference type="ARBA" id="ARBA00023163"/>
    </source>
</evidence>
<gene>
    <name evidence="10" type="ORF">PsYK624_060510</name>
</gene>
<evidence type="ECO:0000256" key="2">
    <source>
        <dbReference type="ARBA" id="ARBA00022737"/>
    </source>
</evidence>
<dbReference type="GO" id="GO:0000978">
    <property type="term" value="F:RNA polymerase II cis-regulatory region sequence-specific DNA binding"/>
    <property type="evidence" value="ECO:0007669"/>
    <property type="project" value="TreeGrafter"/>
</dbReference>
<dbReference type="Proteomes" id="UP000703269">
    <property type="component" value="Unassembled WGS sequence"/>
</dbReference>
<keyword evidence="3 7" id="KW-0863">Zinc-finger</keyword>
<keyword evidence="4" id="KW-0862">Zinc</keyword>
<dbReference type="SUPFAM" id="SSF57667">
    <property type="entry name" value="beta-beta-alpha zinc fingers"/>
    <property type="match status" value="2"/>
</dbReference>
<dbReference type="InterPro" id="IPR013087">
    <property type="entry name" value="Znf_C2H2_type"/>
</dbReference>
<feature type="region of interest" description="Disordered" evidence="8">
    <location>
        <begin position="1"/>
        <end position="38"/>
    </location>
</feature>
<feature type="compositionally biased region" description="Polar residues" evidence="8">
    <location>
        <begin position="65"/>
        <end position="77"/>
    </location>
</feature>
<evidence type="ECO:0000256" key="5">
    <source>
        <dbReference type="ARBA" id="ARBA00023015"/>
    </source>
</evidence>
<dbReference type="PANTHER" id="PTHR23235:SF120">
    <property type="entry name" value="KRUPPEL-LIKE FACTOR 15"/>
    <property type="match status" value="1"/>
</dbReference>
<dbReference type="SMART" id="SM00355">
    <property type="entry name" value="ZnF_C2H2"/>
    <property type="match status" value="3"/>
</dbReference>
<dbReference type="AlphaFoldDB" id="A0A9P3LD42"/>
<evidence type="ECO:0000313" key="11">
    <source>
        <dbReference type="Proteomes" id="UP000703269"/>
    </source>
</evidence>
<dbReference type="PROSITE" id="PS00028">
    <property type="entry name" value="ZINC_FINGER_C2H2_1"/>
    <property type="match status" value="2"/>
</dbReference>
<keyword evidence="6" id="KW-0804">Transcription</keyword>
<dbReference type="PANTHER" id="PTHR23235">
    <property type="entry name" value="KRUEPPEL-LIKE TRANSCRIPTION FACTOR"/>
    <property type="match status" value="1"/>
</dbReference>
<evidence type="ECO:0000313" key="10">
    <source>
        <dbReference type="EMBL" id="GJE89938.1"/>
    </source>
</evidence>
<organism evidence="10 11">
    <name type="scientific">Phanerochaete sordida</name>
    <dbReference type="NCBI Taxonomy" id="48140"/>
    <lineage>
        <taxon>Eukaryota</taxon>
        <taxon>Fungi</taxon>
        <taxon>Dikarya</taxon>
        <taxon>Basidiomycota</taxon>
        <taxon>Agaricomycotina</taxon>
        <taxon>Agaricomycetes</taxon>
        <taxon>Polyporales</taxon>
        <taxon>Phanerochaetaceae</taxon>
        <taxon>Phanerochaete</taxon>
    </lineage>
</organism>
<proteinExistence type="predicted"/>
<dbReference type="FunFam" id="3.30.160.60:FF:000032">
    <property type="entry name" value="Krueppel-like factor 4"/>
    <property type="match status" value="1"/>
</dbReference>
<evidence type="ECO:0000256" key="1">
    <source>
        <dbReference type="ARBA" id="ARBA00022723"/>
    </source>
</evidence>
<feature type="domain" description="C2H2-type" evidence="9">
    <location>
        <begin position="225"/>
        <end position="254"/>
    </location>
</feature>
<feature type="region of interest" description="Disordered" evidence="8">
    <location>
        <begin position="54"/>
        <end position="77"/>
    </location>
</feature>
<reference evidence="10 11" key="1">
    <citation type="submission" date="2021-08" db="EMBL/GenBank/DDBJ databases">
        <title>Draft Genome Sequence of Phanerochaete sordida strain YK-624.</title>
        <authorList>
            <person name="Mori T."/>
            <person name="Dohra H."/>
            <person name="Suzuki T."/>
            <person name="Kawagishi H."/>
            <person name="Hirai H."/>
        </authorList>
    </citation>
    <scope>NUCLEOTIDE SEQUENCE [LARGE SCALE GENOMIC DNA]</scope>
    <source>
        <strain evidence="10 11">YK-624</strain>
    </source>
</reference>
<dbReference type="GO" id="GO:0000981">
    <property type="term" value="F:DNA-binding transcription factor activity, RNA polymerase II-specific"/>
    <property type="evidence" value="ECO:0007669"/>
    <property type="project" value="TreeGrafter"/>
</dbReference>
<keyword evidence="1" id="KW-0479">Metal-binding</keyword>
<dbReference type="Gene3D" id="3.30.160.60">
    <property type="entry name" value="Classic Zinc Finger"/>
    <property type="match status" value="3"/>
</dbReference>
<feature type="compositionally biased region" description="Polar residues" evidence="8">
    <location>
        <begin position="23"/>
        <end position="38"/>
    </location>
</feature>
<feature type="domain" description="C2H2-type" evidence="9">
    <location>
        <begin position="255"/>
        <end position="282"/>
    </location>
</feature>
<dbReference type="OrthoDB" id="4748970at2759"/>
<name>A0A9P3LD42_9APHY</name>